<gene>
    <name evidence="2" type="primary">nemA_1</name>
    <name evidence="2" type="ORF">LMG27177_02065</name>
</gene>
<sequence>MNRCGHVARRLDGYGPAHLRVVEPGVRGNDDIAAVASAVSAKDLRRVFKGTLIAAGGFTADSAHRMIEAADADLVALGRLFISNPDLPERLRAGAPLNRYDRSTFYGGDARGYTDYLFHSAAPVM</sequence>
<dbReference type="PANTHER" id="PTHR22893:SF98">
    <property type="entry name" value="OXIDOREDUCTASE"/>
    <property type="match status" value="1"/>
</dbReference>
<protein>
    <submittedName>
        <fullName evidence="2">N-ethylmaleimide reductase</fullName>
        <ecNumber evidence="2">1.3.1.-</ecNumber>
    </submittedName>
</protein>
<dbReference type="GO" id="GO:0005829">
    <property type="term" value="C:cytosol"/>
    <property type="evidence" value="ECO:0007669"/>
    <property type="project" value="TreeGrafter"/>
</dbReference>
<evidence type="ECO:0000313" key="3">
    <source>
        <dbReference type="Proteomes" id="UP000494252"/>
    </source>
</evidence>
<dbReference type="GO" id="GO:0016491">
    <property type="term" value="F:oxidoreductase activity"/>
    <property type="evidence" value="ECO:0007669"/>
    <property type="project" value="UniProtKB-KW"/>
</dbReference>
<dbReference type="EMBL" id="CADIKI010000005">
    <property type="protein sequence ID" value="CAB3786727.1"/>
    <property type="molecule type" value="Genomic_DNA"/>
</dbReference>
<name>A0A6J5FWA7_9BURK</name>
<dbReference type="PANTHER" id="PTHR22893">
    <property type="entry name" value="NADH OXIDOREDUCTASE-RELATED"/>
    <property type="match status" value="1"/>
</dbReference>
<accession>A0A6J5FWA7</accession>
<feature type="domain" description="NADH:flavin oxidoreductase/NADH oxidase N-terminal" evidence="1">
    <location>
        <begin position="12"/>
        <end position="98"/>
    </location>
</feature>
<organism evidence="2 3">
    <name type="scientific">Paraburkholderia fynbosensis</name>
    <dbReference type="NCBI Taxonomy" id="1200993"/>
    <lineage>
        <taxon>Bacteria</taxon>
        <taxon>Pseudomonadati</taxon>
        <taxon>Pseudomonadota</taxon>
        <taxon>Betaproteobacteria</taxon>
        <taxon>Burkholderiales</taxon>
        <taxon>Burkholderiaceae</taxon>
        <taxon>Paraburkholderia</taxon>
    </lineage>
</organism>
<dbReference type="InterPro" id="IPR045247">
    <property type="entry name" value="Oye-like"/>
</dbReference>
<dbReference type="Gene3D" id="3.20.20.70">
    <property type="entry name" value="Aldolase class I"/>
    <property type="match status" value="1"/>
</dbReference>
<dbReference type="SUPFAM" id="SSF51395">
    <property type="entry name" value="FMN-linked oxidoreductases"/>
    <property type="match status" value="1"/>
</dbReference>
<evidence type="ECO:0000313" key="2">
    <source>
        <dbReference type="EMBL" id="CAB3786727.1"/>
    </source>
</evidence>
<dbReference type="InterPro" id="IPR013785">
    <property type="entry name" value="Aldolase_TIM"/>
</dbReference>
<keyword evidence="2" id="KW-0560">Oxidoreductase</keyword>
<dbReference type="Pfam" id="PF00724">
    <property type="entry name" value="Oxidored_FMN"/>
    <property type="match status" value="1"/>
</dbReference>
<dbReference type="AlphaFoldDB" id="A0A6J5FWA7"/>
<keyword evidence="3" id="KW-1185">Reference proteome</keyword>
<dbReference type="InterPro" id="IPR001155">
    <property type="entry name" value="OxRdtase_FMN_N"/>
</dbReference>
<dbReference type="RefSeq" id="WP_246290806.1">
    <property type="nucleotide sequence ID" value="NZ_CADIKI010000005.1"/>
</dbReference>
<dbReference type="GO" id="GO:0010181">
    <property type="term" value="F:FMN binding"/>
    <property type="evidence" value="ECO:0007669"/>
    <property type="project" value="InterPro"/>
</dbReference>
<evidence type="ECO:0000259" key="1">
    <source>
        <dbReference type="Pfam" id="PF00724"/>
    </source>
</evidence>
<proteinExistence type="predicted"/>
<dbReference type="Proteomes" id="UP000494252">
    <property type="component" value="Unassembled WGS sequence"/>
</dbReference>
<reference evidence="2 3" key="1">
    <citation type="submission" date="2020-04" db="EMBL/GenBank/DDBJ databases">
        <authorList>
            <person name="De Canck E."/>
        </authorList>
    </citation>
    <scope>NUCLEOTIDE SEQUENCE [LARGE SCALE GENOMIC DNA]</scope>
    <source>
        <strain evidence="2 3">LMG 27177</strain>
    </source>
</reference>
<dbReference type="EC" id="1.3.1.-" evidence="2"/>